<gene>
    <name evidence="10" type="ORF">TPSD3_13530</name>
</gene>
<evidence type="ECO:0000256" key="7">
    <source>
        <dbReference type="ARBA" id="ARBA00023237"/>
    </source>
</evidence>
<dbReference type="GO" id="GO:0009306">
    <property type="term" value="P:protein secretion"/>
    <property type="evidence" value="ECO:0007669"/>
    <property type="project" value="InterPro"/>
</dbReference>
<accession>A0A251X3R7</accession>
<organism evidence="10 11">
    <name type="scientific">Thioflexithrix psekupsensis</name>
    <dbReference type="NCBI Taxonomy" id="1570016"/>
    <lineage>
        <taxon>Bacteria</taxon>
        <taxon>Pseudomonadati</taxon>
        <taxon>Pseudomonadota</taxon>
        <taxon>Gammaproteobacteria</taxon>
        <taxon>Thiotrichales</taxon>
        <taxon>Thioflexithrix</taxon>
    </lineage>
</organism>
<dbReference type="InterPro" id="IPR001775">
    <property type="entry name" value="GspD/PilQ"/>
</dbReference>
<dbReference type="Pfam" id="PF00263">
    <property type="entry name" value="Secretin"/>
    <property type="match status" value="1"/>
</dbReference>
<dbReference type="GO" id="GO:0009279">
    <property type="term" value="C:cell outer membrane"/>
    <property type="evidence" value="ECO:0007669"/>
    <property type="project" value="UniProtKB-SubCell"/>
</dbReference>
<keyword evidence="7" id="KW-0998">Cell outer membrane</keyword>
<evidence type="ECO:0000256" key="4">
    <source>
        <dbReference type="ARBA" id="ARBA00022729"/>
    </source>
</evidence>
<dbReference type="Gene3D" id="2.60.40.3500">
    <property type="match status" value="1"/>
</dbReference>
<dbReference type="Gene3D" id="2.60.40.3470">
    <property type="match status" value="1"/>
</dbReference>
<dbReference type="Gene3D" id="3.30.1370.120">
    <property type="match status" value="1"/>
</dbReference>
<dbReference type="PROSITE" id="PS00875">
    <property type="entry name" value="T2SP_D"/>
    <property type="match status" value="1"/>
</dbReference>
<evidence type="ECO:0000256" key="6">
    <source>
        <dbReference type="ARBA" id="ARBA00023136"/>
    </source>
</evidence>
<dbReference type="AlphaFoldDB" id="A0A251X3R7"/>
<evidence type="ECO:0000256" key="8">
    <source>
        <dbReference type="RuleBase" id="RU004004"/>
    </source>
</evidence>
<dbReference type="PANTHER" id="PTHR30604">
    <property type="entry name" value="PROTEIN TRANSPORT PROTEIN HOFQ"/>
    <property type="match status" value="1"/>
</dbReference>
<dbReference type="InterPro" id="IPR005644">
    <property type="entry name" value="NolW-like"/>
</dbReference>
<dbReference type="EMBL" id="MSLT01000023">
    <property type="protein sequence ID" value="OUD12143.1"/>
    <property type="molecule type" value="Genomic_DNA"/>
</dbReference>
<feature type="domain" description="Secretin/TonB short N-terminal" evidence="9">
    <location>
        <begin position="373"/>
        <end position="424"/>
    </location>
</feature>
<comment type="subcellular location">
    <subcellularLocation>
        <location evidence="1 8">Cell outer membrane</location>
    </subcellularLocation>
</comment>
<evidence type="ECO:0000313" key="10">
    <source>
        <dbReference type="EMBL" id="OUD12143.1"/>
    </source>
</evidence>
<name>A0A251X3R7_9GAMM</name>
<dbReference type="InterPro" id="IPR038591">
    <property type="entry name" value="NolW-like_sf"/>
</dbReference>
<dbReference type="PRINTS" id="PR00811">
    <property type="entry name" value="BCTERIALGSPD"/>
</dbReference>
<dbReference type="InterPro" id="IPR004845">
    <property type="entry name" value="T2SS_GspD_CS"/>
</dbReference>
<evidence type="ECO:0000256" key="5">
    <source>
        <dbReference type="ARBA" id="ARBA00022927"/>
    </source>
</evidence>
<dbReference type="RefSeq" id="WP_086489053.1">
    <property type="nucleotide sequence ID" value="NZ_MSLT01000023.1"/>
</dbReference>
<dbReference type="PANTHER" id="PTHR30604:SF1">
    <property type="entry name" value="DNA UTILIZATION PROTEIN HOFQ"/>
    <property type="match status" value="1"/>
</dbReference>
<dbReference type="NCBIfam" id="TIGR02515">
    <property type="entry name" value="IV_pilus_PilQ"/>
    <property type="match status" value="1"/>
</dbReference>
<evidence type="ECO:0000313" key="11">
    <source>
        <dbReference type="Proteomes" id="UP000194798"/>
    </source>
</evidence>
<evidence type="ECO:0000256" key="2">
    <source>
        <dbReference type="ARBA" id="ARBA00006304"/>
    </source>
</evidence>
<protein>
    <recommendedName>
        <fullName evidence="9">Secretin/TonB short N-terminal domain-containing protein</fullName>
    </recommendedName>
</protein>
<dbReference type="InterPro" id="IPR051808">
    <property type="entry name" value="Type_IV_pilus_biogenesis"/>
</dbReference>
<comment type="similarity">
    <text evidence="2">Belongs to the bacterial secretin family. PilQ subfamily.</text>
</comment>
<dbReference type="InterPro" id="IPR004846">
    <property type="entry name" value="T2SS/T3SS_dom"/>
</dbReference>
<dbReference type="InterPro" id="IPR013355">
    <property type="entry name" value="Pilus_4_PilQ"/>
</dbReference>
<evidence type="ECO:0000256" key="3">
    <source>
        <dbReference type="ARBA" id="ARBA00022448"/>
    </source>
</evidence>
<proteinExistence type="inferred from homology"/>
<keyword evidence="6" id="KW-0472">Membrane</keyword>
<evidence type="ECO:0000259" key="9">
    <source>
        <dbReference type="SMART" id="SM00965"/>
    </source>
</evidence>
<keyword evidence="4" id="KW-0732">Signal</keyword>
<dbReference type="InterPro" id="IPR011662">
    <property type="entry name" value="Secretin/TonB_short_N"/>
</dbReference>
<evidence type="ECO:0000256" key="1">
    <source>
        <dbReference type="ARBA" id="ARBA00004442"/>
    </source>
</evidence>
<dbReference type="OrthoDB" id="9775455at2"/>
<dbReference type="Proteomes" id="UP000194798">
    <property type="component" value="Unassembled WGS sequence"/>
</dbReference>
<comment type="caution">
    <text evidence="10">The sequence shown here is derived from an EMBL/GenBank/DDBJ whole genome shotgun (WGS) entry which is preliminary data.</text>
</comment>
<dbReference type="Pfam" id="PF11741">
    <property type="entry name" value="AMIN"/>
    <property type="match status" value="2"/>
</dbReference>
<dbReference type="Pfam" id="PF03958">
    <property type="entry name" value="Secretin_N"/>
    <property type="match status" value="1"/>
</dbReference>
<keyword evidence="5" id="KW-0653">Protein transport</keyword>
<dbReference type="SMART" id="SM00965">
    <property type="entry name" value="STN"/>
    <property type="match status" value="1"/>
</dbReference>
<dbReference type="InterPro" id="IPR021731">
    <property type="entry name" value="AMIN_dom"/>
</dbReference>
<sequence>MKTLDYFTGVSWDWNKPPRRLLFNLFLSTLLLLLLNQTSQAQSYNRLERLGHSSLPGNKIQVVLELASPLNAAPPHFSTDNPARIVLDFPNTSLNTTERNVNISAGAVQQVRAVETEDRVRVVINLLRMSPFDIQQVGNKIFVAIDGTAMGGSSTAAGDRNDPVSMVTQQAAAAHRPTMPPPATQTVAAYIPPAELAPVFEASTAAEPLAEPLPTGPAITQVDFRRNDDGAGWIIVEVTNPNQIVSINRGRRDRDIEVVFQNAVLPSHLDRRLDVTDFATPVNSVDAYPQGKDARMLVTMREGVRYDYFANQTGRQYIIKINERPVEPEEESRGLRSKDPVYTGRNVNFNFQDIQIRSALNLLLSPEVSGEVFNVVITDNVNQGDKLSLRLQNVPWDQALDIILEAKSLAKRKFGQNVIIIDTKRSLDARDKEELQAQKEIKELEPIRTQYIQINYAKAEDLANLLYSGGTADQAQRFVSDRGSVSFDERTNTLIVQDTESYLTDIRQLIEAIDTPSRQVLIESRVVIAEDTFAKELGVKFGHSLNQDLGHGHGIVMGGKLEGDTVYSEGTAFTSGGNTFSGDYLNSNSQENFIVRLPVGDPAGALGLAIGKVGSYLLQLELAASQTDGTAEVLATPKVITANQHKASIIQGQRIPYRTVSDQGAQTQFENAVLQLEVTPQITPDDRIIMDLLVTSDEMGQQILTTGERAINKREIATQVLVDNGETVVLGGVYQQNRNNSVTRVPFFSDLPLVGNLFKRTQKETSRRELLIFVTPKIIRERS</sequence>
<keyword evidence="11" id="KW-1185">Reference proteome</keyword>
<keyword evidence="3 8" id="KW-0813">Transport</keyword>
<reference evidence="10 11" key="1">
    <citation type="submission" date="2016-12" db="EMBL/GenBank/DDBJ databases">
        <title>Thioflexothrix psekupsii D3 genome sequencing and assembly.</title>
        <authorList>
            <person name="Fomenkov A."/>
            <person name="Vincze T."/>
            <person name="Grabovich M."/>
            <person name="Anton B.P."/>
            <person name="Dubinina G."/>
            <person name="Orlova M."/>
            <person name="Belousova E."/>
            <person name="Roberts R.J."/>
        </authorList>
    </citation>
    <scope>NUCLEOTIDE SEQUENCE [LARGE SCALE GENOMIC DNA]</scope>
    <source>
        <strain evidence="10">D3</strain>
    </source>
</reference>
<dbReference type="Gene3D" id="3.30.1370.130">
    <property type="match status" value="1"/>
</dbReference>